<dbReference type="AlphaFoldDB" id="A0A4R6RI87"/>
<keyword evidence="4" id="KW-0804">Transcription</keyword>
<evidence type="ECO:0000313" key="6">
    <source>
        <dbReference type="EMBL" id="TDP86062.1"/>
    </source>
</evidence>
<dbReference type="GO" id="GO:0003677">
    <property type="term" value="F:DNA binding"/>
    <property type="evidence" value="ECO:0007669"/>
    <property type="project" value="UniProtKB-KW"/>
</dbReference>
<dbReference type="InterPro" id="IPR036388">
    <property type="entry name" value="WH-like_DNA-bd_sf"/>
</dbReference>
<protein>
    <submittedName>
        <fullName evidence="6">LysR family transcriptional regulator</fullName>
    </submittedName>
</protein>
<dbReference type="InterPro" id="IPR005119">
    <property type="entry name" value="LysR_subst-bd"/>
</dbReference>
<comment type="caution">
    <text evidence="6">The sequence shown here is derived from an EMBL/GenBank/DDBJ whole genome shotgun (WGS) entry which is preliminary data.</text>
</comment>
<dbReference type="Proteomes" id="UP000294593">
    <property type="component" value="Unassembled WGS sequence"/>
</dbReference>
<evidence type="ECO:0000256" key="1">
    <source>
        <dbReference type="ARBA" id="ARBA00009437"/>
    </source>
</evidence>
<evidence type="ECO:0000256" key="4">
    <source>
        <dbReference type="ARBA" id="ARBA00023163"/>
    </source>
</evidence>
<name>A0A4R6RI87_9BURK</name>
<keyword evidence="3" id="KW-0238">DNA-binding</keyword>
<evidence type="ECO:0000313" key="7">
    <source>
        <dbReference type="Proteomes" id="UP000294593"/>
    </source>
</evidence>
<dbReference type="Gene3D" id="3.40.190.10">
    <property type="entry name" value="Periplasmic binding protein-like II"/>
    <property type="match status" value="2"/>
</dbReference>
<sequence length="339" mass="37251">MHDIDIKHSDFHRIDLNLLVALDALLTECHVARAAERIYIGQPAMSHALARLRVLFDDELLVRSGKRMVPTDRALALAPRVRAWLADASDFIRRPDDFELARAEGVVRMSAPDGLEMLVAPGLVAWMRREAPGVRLRAQLLGVEHVLDALDADELDLAIVAVDLPLRSWHQQVRLLSCAFNYMYAPRQLDLPPDATLAQLAALDHVASSHRDETASVVDDCFAAHGQPRHVVATASSVTALFQMLQAAPLVSIQPAIHAGLTPSPEVVIRPLPTQPTLQIHAHMVWHRRHDQHPLMTRVRQQIQALMASAEARCPQANQGALTHAAGPSAQIELHAGPA</sequence>
<evidence type="ECO:0000256" key="2">
    <source>
        <dbReference type="ARBA" id="ARBA00023015"/>
    </source>
</evidence>
<dbReference type="InterPro" id="IPR037402">
    <property type="entry name" value="YidZ_PBP2"/>
</dbReference>
<evidence type="ECO:0000259" key="5">
    <source>
        <dbReference type="PROSITE" id="PS50931"/>
    </source>
</evidence>
<evidence type="ECO:0000256" key="3">
    <source>
        <dbReference type="ARBA" id="ARBA00023125"/>
    </source>
</evidence>
<dbReference type="RefSeq" id="WP_133607176.1">
    <property type="nucleotide sequence ID" value="NZ_SNXW01000002.1"/>
</dbReference>
<dbReference type="SUPFAM" id="SSF46785">
    <property type="entry name" value="Winged helix' DNA-binding domain"/>
    <property type="match status" value="1"/>
</dbReference>
<dbReference type="SUPFAM" id="SSF53850">
    <property type="entry name" value="Periplasmic binding protein-like II"/>
    <property type="match status" value="1"/>
</dbReference>
<dbReference type="PANTHER" id="PTHR30118:SF15">
    <property type="entry name" value="TRANSCRIPTIONAL REGULATORY PROTEIN"/>
    <property type="match status" value="1"/>
</dbReference>
<dbReference type="PANTHER" id="PTHR30118">
    <property type="entry name" value="HTH-TYPE TRANSCRIPTIONAL REGULATOR LEUO-RELATED"/>
    <property type="match status" value="1"/>
</dbReference>
<dbReference type="Pfam" id="PF00126">
    <property type="entry name" value="HTH_1"/>
    <property type="match status" value="1"/>
</dbReference>
<dbReference type="EMBL" id="SNXW01000002">
    <property type="protein sequence ID" value="TDP86062.1"/>
    <property type="molecule type" value="Genomic_DNA"/>
</dbReference>
<keyword evidence="7" id="KW-1185">Reference proteome</keyword>
<feature type="domain" description="HTH lysR-type" evidence="5">
    <location>
        <begin position="14"/>
        <end position="71"/>
    </location>
</feature>
<dbReference type="GO" id="GO:0003700">
    <property type="term" value="F:DNA-binding transcription factor activity"/>
    <property type="evidence" value="ECO:0007669"/>
    <property type="project" value="InterPro"/>
</dbReference>
<dbReference type="OrthoDB" id="8523210at2"/>
<keyword evidence="2" id="KW-0805">Transcription regulation</keyword>
<comment type="similarity">
    <text evidence="1">Belongs to the LysR transcriptional regulatory family.</text>
</comment>
<dbReference type="PROSITE" id="PS50931">
    <property type="entry name" value="HTH_LYSR"/>
    <property type="match status" value="1"/>
</dbReference>
<gene>
    <name evidence="6" type="ORF">EV672_102413</name>
</gene>
<dbReference type="Gene3D" id="1.10.10.10">
    <property type="entry name" value="Winged helix-like DNA-binding domain superfamily/Winged helix DNA-binding domain"/>
    <property type="match status" value="1"/>
</dbReference>
<proteinExistence type="inferred from homology"/>
<organism evidence="6 7">
    <name type="scientific">Aquabacterium commune</name>
    <dbReference type="NCBI Taxonomy" id="70586"/>
    <lineage>
        <taxon>Bacteria</taxon>
        <taxon>Pseudomonadati</taxon>
        <taxon>Pseudomonadota</taxon>
        <taxon>Betaproteobacteria</taxon>
        <taxon>Burkholderiales</taxon>
        <taxon>Aquabacterium</taxon>
    </lineage>
</organism>
<dbReference type="Pfam" id="PF03466">
    <property type="entry name" value="LysR_substrate"/>
    <property type="match status" value="1"/>
</dbReference>
<dbReference type="CDD" id="cd08417">
    <property type="entry name" value="PBP2_Nitroaromatics_like"/>
    <property type="match status" value="1"/>
</dbReference>
<accession>A0A4R6RI87</accession>
<reference evidence="6 7" key="1">
    <citation type="submission" date="2019-03" db="EMBL/GenBank/DDBJ databases">
        <title>Genomic Encyclopedia of Type Strains, Phase IV (KMG-IV): sequencing the most valuable type-strain genomes for metagenomic binning, comparative biology and taxonomic classification.</title>
        <authorList>
            <person name="Goeker M."/>
        </authorList>
    </citation>
    <scope>NUCLEOTIDE SEQUENCE [LARGE SCALE GENOMIC DNA]</scope>
    <source>
        <strain evidence="6 7">DSM 11901</strain>
    </source>
</reference>
<dbReference type="InterPro" id="IPR036390">
    <property type="entry name" value="WH_DNA-bd_sf"/>
</dbReference>
<dbReference type="InterPro" id="IPR050389">
    <property type="entry name" value="LysR-type_TF"/>
</dbReference>
<dbReference type="InterPro" id="IPR000847">
    <property type="entry name" value="LysR_HTH_N"/>
</dbReference>